<evidence type="ECO:0000259" key="1">
    <source>
        <dbReference type="Pfam" id="PF06722"/>
    </source>
</evidence>
<dbReference type="Pfam" id="PF06722">
    <property type="entry name" value="EryCIII-like_C"/>
    <property type="match status" value="1"/>
</dbReference>
<keyword evidence="3" id="KW-1185">Reference proteome</keyword>
<gene>
    <name evidence="2" type="ORF">GCM10007175_36990</name>
</gene>
<proteinExistence type="predicted"/>
<feature type="domain" description="Erythromycin biosynthesis protein CIII-like C-terminal" evidence="1">
    <location>
        <begin position="12"/>
        <end position="107"/>
    </location>
</feature>
<comment type="caution">
    <text evidence="2">The sequence shown here is derived from an EMBL/GenBank/DDBJ whole genome shotgun (WGS) entry which is preliminary data.</text>
</comment>
<name>A0ABQ2CMA2_9MICC</name>
<evidence type="ECO:0000313" key="2">
    <source>
        <dbReference type="EMBL" id="GGI95919.1"/>
    </source>
</evidence>
<reference evidence="3" key="1">
    <citation type="journal article" date="2019" name="Int. J. Syst. Evol. Microbiol.">
        <title>The Global Catalogue of Microorganisms (GCM) 10K type strain sequencing project: providing services to taxonomists for standard genome sequencing and annotation.</title>
        <authorList>
            <consortium name="The Broad Institute Genomics Platform"/>
            <consortium name="The Broad Institute Genome Sequencing Center for Infectious Disease"/>
            <person name="Wu L."/>
            <person name="Ma J."/>
        </authorList>
    </citation>
    <scope>NUCLEOTIDE SEQUENCE [LARGE SCALE GENOMIC DNA]</scope>
    <source>
        <strain evidence="3">CGMCC 1.3601</strain>
    </source>
</reference>
<evidence type="ECO:0000313" key="3">
    <source>
        <dbReference type="Proteomes" id="UP000658754"/>
    </source>
</evidence>
<dbReference type="SUPFAM" id="SSF53756">
    <property type="entry name" value="UDP-Glycosyltransferase/glycogen phosphorylase"/>
    <property type="match status" value="1"/>
</dbReference>
<accession>A0ABQ2CMA2</accession>
<organism evidence="2 3">
    <name type="scientific">Pseudarthrobacter scleromae</name>
    <dbReference type="NCBI Taxonomy" id="158897"/>
    <lineage>
        <taxon>Bacteria</taxon>
        <taxon>Bacillati</taxon>
        <taxon>Actinomycetota</taxon>
        <taxon>Actinomycetes</taxon>
        <taxon>Micrococcales</taxon>
        <taxon>Micrococcaceae</taxon>
        <taxon>Pseudarthrobacter</taxon>
    </lineage>
</organism>
<dbReference type="InterPro" id="IPR010610">
    <property type="entry name" value="EryCIII-like_C"/>
</dbReference>
<sequence>MLEAAKDMDAPVIVAAGGRGTEVLSARYPQPNIVIRDFVDFASELDFTDVFITNGGFGVGISLKTERPKPRRIAQAVQEIPSNAAWRTRAQQMRDHFAAGDPAAVAAAAVEKAAGLAPG</sequence>
<dbReference type="EMBL" id="BMKV01000009">
    <property type="protein sequence ID" value="GGI95919.1"/>
    <property type="molecule type" value="Genomic_DNA"/>
</dbReference>
<protein>
    <recommendedName>
        <fullName evidence="1">Erythromycin biosynthesis protein CIII-like C-terminal domain-containing protein</fullName>
    </recommendedName>
</protein>
<dbReference type="RefSeq" id="WP_188732336.1">
    <property type="nucleotide sequence ID" value="NZ_BMKV01000009.1"/>
</dbReference>
<dbReference type="Proteomes" id="UP000658754">
    <property type="component" value="Unassembled WGS sequence"/>
</dbReference>